<name>A0A953JCQ8_9BACT</name>
<proteinExistence type="predicted"/>
<dbReference type="Pfam" id="PF01904">
    <property type="entry name" value="DUF72"/>
    <property type="match status" value="1"/>
</dbReference>
<dbReference type="EMBL" id="JAIOIV010000121">
    <property type="protein sequence ID" value="MBZ0157612.1"/>
    <property type="molecule type" value="Genomic_DNA"/>
</dbReference>
<dbReference type="Gene3D" id="3.20.20.410">
    <property type="entry name" value="Protein of unknown function UPF0759"/>
    <property type="match status" value="1"/>
</dbReference>
<gene>
    <name evidence="1" type="ORF">K8I29_15545</name>
</gene>
<organism evidence="1 2">
    <name type="scientific">Candidatus Nitrobium versatile</name>
    <dbReference type="NCBI Taxonomy" id="2884831"/>
    <lineage>
        <taxon>Bacteria</taxon>
        <taxon>Pseudomonadati</taxon>
        <taxon>Nitrospirota</taxon>
        <taxon>Nitrospiria</taxon>
        <taxon>Nitrospirales</taxon>
        <taxon>Nitrospiraceae</taxon>
        <taxon>Candidatus Nitrobium</taxon>
    </lineage>
</organism>
<evidence type="ECO:0000313" key="2">
    <source>
        <dbReference type="Proteomes" id="UP000705867"/>
    </source>
</evidence>
<dbReference type="InterPro" id="IPR036520">
    <property type="entry name" value="UPF0759_sf"/>
</dbReference>
<dbReference type="PANTHER" id="PTHR30348:SF4">
    <property type="entry name" value="DUF72 DOMAIN-CONTAINING PROTEIN"/>
    <property type="match status" value="1"/>
</dbReference>
<protein>
    <submittedName>
        <fullName evidence="1">DUF72 domain-containing protein</fullName>
    </submittedName>
</protein>
<accession>A0A953JCQ8</accession>
<evidence type="ECO:0000313" key="1">
    <source>
        <dbReference type="EMBL" id="MBZ0157612.1"/>
    </source>
</evidence>
<dbReference type="SUPFAM" id="SSF117396">
    <property type="entry name" value="TM1631-like"/>
    <property type="match status" value="1"/>
</dbReference>
<comment type="caution">
    <text evidence="1">The sequence shown here is derived from an EMBL/GenBank/DDBJ whole genome shotgun (WGS) entry which is preliminary data.</text>
</comment>
<dbReference type="PANTHER" id="PTHR30348">
    <property type="entry name" value="UNCHARACTERIZED PROTEIN YECE"/>
    <property type="match status" value="1"/>
</dbReference>
<reference evidence="1" key="2">
    <citation type="submission" date="2021-08" db="EMBL/GenBank/DDBJ databases">
        <authorList>
            <person name="Dalcin Martins P."/>
        </authorList>
    </citation>
    <scope>NUCLEOTIDE SEQUENCE</scope>
    <source>
        <strain evidence="1">MAG_39</strain>
    </source>
</reference>
<dbReference type="InterPro" id="IPR002763">
    <property type="entry name" value="DUF72"/>
</dbReference>
<dbReference type="AlphaFoldDB" id="A0A953JCQ8"/>
<reference evidence="1" key="1">
    <citation type="journal article" date="2021" name="bioRxiv">
        <title>Unraveling nitrogen, sulfur and carbon metabolic pathways and microbial community transcriptional responses to substrate deprivation and toxicity stresses in a bioreactor mimicking anoxic brackish coastal sediment conditions.</title>
        <authorList>
            <person name="Martins P.D."/>
            <person name="Echeveste M.J."/>
            <person name="Arshad A."/>
            <person name="Kurth J."/>
            <person name="Ouboter H."/>
            <person name="Jetten M.S.M."/>
            <person name="Welte C.U."/>
        </authorList>
    </citation>
    <scope>NUCLEOTIDE SEQUENCE</scope>
    <source>
        <strain evidence="1">MAG_39</strain>
    </source>
</reference>
<sequence>MPQAHIGCSGFNYPHWKGVFYPDGLPQRKWLGHYTSVFSTVELNVTFYRLPRAETFIKWHAETSPDFTFSIKGSRFITHLKRLLEPESPLELFFGRAKGLEGKIRVVLWQFPPSFSLELSRLEHFLSLLKSYPVRHTFEFRHQSWITGEVVLLFREYGAGLCMADTPPFLDELPVTADFVYFRRHGAVPGYNYSDEALERDAARIRDHLRQGRDVYLYFNNDAYGCAPRNAQTLKGMLS</sequence>
<dbReference type="Proteomes" id="UP000705867">
    <property type="component" value="Unassembled WGS sequence"/>
</dbReference>